<proteinExistence type="predicted"/>
<comment type="caution">
    <text evidence="9">The sequence shown here is derived from an EMBL/GenBank/DDBJ whole genome shotgun (WGS) entry which is preliminary data.</text>
</comment>
<dbReference type="PANTHER" id="PTHR46264">
    <property type="entry name" value="TYROSINE-TRNA LIGASE"/>
    <property type="match status" value="1"/>
</dbReference>
<evidence type="ECO:0000313" key="9">
    <source>
        <dbReference type="EMBL" id="GAF79714.1"/>
    </source>
</evidence>
<dbReference type="EMBL" id="BARS01002009">
    <property type="protein sequence ID" value="GAF79714.1"/>
    <property type="molecule type" value="Genomic_DNA"/>
</dbReference>
<evidence type="ECO:0000256" key="1">
    <source>
        <dbReference type="ARBA" id="ARBA00013160"/>
    </source>
</evidence>
<dbReference type="Gene3D" id="1.10.240.10">
    <property type="entry name" value="Tyrosyl-Transfer RNA Synthetase"/>
    <property type="match status" value="1"/>
</dbReference>
<evidence type="ECO:0000256" key="7">
    <source>
        <dbReference type="ARBA" id="ARBA00033323"/>
    </source>
</evidence>
<sequence>GVERGIELKMSKSKPETAIFMDDSQEDIKTKINNAFCPAKQIESNPILDYAKYLIFEKFNTIKIKRAKKFGGDLEIKNYDDLCNIYQKGKLHPMDLKQSIGEYLNKLMEPVKKKLEKNKTARKLAQEIKTFKLTR</sequence>
<dbReference type="SUPFAM" id="SSF52374">
    <property type="entry name" value="Nucleotidylyl transferase"/>
    <property type="match status" value="1"/>
</dbReference>
<dbReference type="GO" id="GO:0004831">
    <property type="term" value="F:tyrosine-tRNA ligase activity"/>
    <property type="evidence" value="ECO:0007669"/>
    <property type="project" value="UniProtKB-EC"/>
</dbReference>
<organism evidence="9">
    <name type="scientific">marine sediment metagenome</name>
    <dbReference type="NCBI Taxonomy" id="412755"/>
    <lineage>
        <taxon>unclassified sequences</taxon>
        <taxon>metagenomes</taxon>
        <taxon>ecological metagenomes</taxon>
    </lineage>
</organism>
<accession>X0SFD1</accession>
<evidence type="ECO:0000256" key="5">
    <source>
        <dbReference type="ARBA" id="ARBA00022917"/>
    </source>
</evidence>
<dbReference type="InterPro" id="IPR002305">
    <property type="entry name" value="aa-tRNA-synth_Ic"/>
</dbReference>
<dbReference type="PANTHER" id="PTHR46264:SF4">
    <property type="entry name" value="TYROSINE--TRNA LIGASE, CYTOPLASMIC"/>
    <property type="match status" value="1"/>
</dbReference>
<name>X0SFD1_9ZZZZ</name>
<evidence type="ECO:0000256" key="4">
    <source>
        <dbReference type="ARBA" id="ARBA00022840"/>
    </source>
</evidence>
<dbReference type="GO" id="GO:0005524">
    <property type="term" value="F:ATP binding"/>
    <property type="evidence" value="ECO:0007669"/>
    <property type="project" value="UniProtKB-KW"/>
</dbReference>
<keyword evidence="4" id="KW-0067">ATP-binding</keyword>
<dbReference type="AlphaFoldDB" id="X0SFD1"/>
<dbReference type="GO" id="GO:0005737">
    <property type="term" value="C:cytoplasm"/>
    <property type="evidence" value="ECO:0007669"/>
    <property type="project" value="TreeGrafter"/>
</dbReference>
<feature type="non-terminal residue" evidence="9">
    <location>
        <position position="1"/>
    </location>
</feature>
<evidence type="ECO:0000256" key="3">
    <source>
        <dbReference type="ARBA" id="ARBA00022741"/>
    </source>
</evidence>
<evidence type="ECO:0000256" key="2">
    <source>
        <dbReference type="ARBA" id="ARBA00022598"/>
    </source>
</evidence>
<dbReference type="GO" id="GO:0006437">
    <property type="term" value="P:tyrosyl-tRNA aminoacylation"/>
    <property type="evidence" value="ECO:0007669"/>
    <property type="project" value="TreeGrafter"/>
</dbReference>
<dbReference type="InterPro" id="IPR050489">
    <property type="entry name" value="Tyr-tRNA_synthase"/>
</dbReference>
<keyword evidence="5" id="KW-0648">Protein biosynthesis</keyword>
<keyword evidence="3" id="KW-0547">Nucleotide-binding</keyword>
<gene>
    <name evidence="9" type="ORF">S01H1_03731</name>
</gene>
<keyword evidence="2" id="KW-0436">Ligase</keyword>
<evidence type="ECO:0000256" key="8">
    <source>
        <dbReference type="ARBA" id="ARBA00048248"/>
    </source>
</evidence>
<evidence type="ECO:0000256" key="6">
    <source>
        <dbReference type="ARBA" id="ARBA00023146"/>
    </source>
</evidence>
<reference evidence="9" key="1">
    <citation type="journal article" date="2014" name="Front. Microbiol.">
        <title>High frequency of phylogenetically diverse reductive dehalogenase-homologous genes in deep subseafloor sedimentary metagenomes.</title>
        <authorList>
            <person name="Kawai M."/>
            <person name="Futagami T."/>
            <person name="Toyoda A."/>
            <person name="Takaki Y."/>
            <person name="Nishi S."/>
            <person name="Hori S."/>
            <person name="Arai W."/>
            <person name="Tsubouchi T."/>
            <person name="Morono Y."/>
            <person name="Uchiyama I."/>
            <person name="Ito T."/>
            <person name="Fujiyama A."/>
            <person name="Inagaki F."/>
            <person name="Takami H."/>
        </authorList>
    </citation>
    <scope>NUCLEOTIDE SEQUENCE</scope>
    <source>
        <strain evidence="9">Expedition CK06-06</strain>
    </source>
</reference>
<comment type="catalytic activity">
    <reaction evidence="8">
        <text>tRNA(Tyr) + L-tyrosine + ATP = L-tyrosyl-tRNA(Tyr) + AMP + diphosphate + H(+)</text>
        <dbReference type="Rhea" id="RHEA:10220"/>
        <dbReference type="Rhea" id="RHEA-COMP:9706"/>
        <dbReference type="Rhea" id="RHEA-COMP:9707"/>
        <dbReference type="ChEBI" id="CHEBI:15378"/>
        <dbReference type="ChEBI" id="CHEBI:30616"/>
        <dbReference type="ChEBI" id="CHEBI:33019"/>
        <dbReference type="ChEBI" id="CHEBI:58315"/>
        <dbReference type="ChEBI" id="CHEBI:78442"/>
        <dbReference type="ChEBI" id="CHEBI:78536"/>
        <dbReference type="ChEBI" id="CHEBI:456215"/>
        <dbReference type="EC" id="6.1.1.1"/>
    </reaction>
</comment>
<dbReference type="Pfam" id="PF00579">
    <property type="entry name" value="tRNA-synt_1b"/>
    <property type="match status" value="1"/>
</dbReference>
<protein>
    <recommendedName>
        <fullName evidence="1">tyrosine--tRNA ligase</fullName>
        <ecNumber evidence="1">6.1.1.1</ecNumber>
    </recommendedName>
    <alternativeName>
        <fullName evidence="7">Tyrosyl-tRNA synthetase</fullName>
    </alternativeName>
</protein>
<dbReference type="EC" id="6.1.1.1" evidence="1"/>
<keyword evidence="6" id="KW-0030">Aminoacyl-tRNA synthetase</keyword>